<dbReference type="GO" id="GO:0016740">
    <property type="term" value="F:transferase activity"/>
    <property type="evidence" value="ECO:0007669"/>
    <property type="project" value="UniProtKB-KW"/>
</dbReference>
<sequence length="226" mass="24879">MSARSEMQREVTRIALARAAESGFALAGSGAIREHGVTDRPTEDIDLFTMAQDIDEFARAVDRVVAALRESGYEVEEARRVAQFARLHVSTADGLRLGVDMGVDWRENDPVGLDVGPVLSVEDAVGNKIAALYSRAEPRDYLDVDAIRRWGRFTDEELVSAAAERDAGFEVTMFAQQLEAVRRVTPRDVERYDVGAEQLNGVKERCTQWAARLRGQSGSPGVLPPC</sequence>
<protein>
    <submittedName>
        <fullName evidence="2">Nucleotidyl transferase AbiEii toxin, Type IV TA system</fullName>
    </submittedName>
</protein>
<accession>A0A383S890</accession>
<dbReference type="AlphaFoldDB" id="A0A383S890"/>
<dbReference type="Pfam" id="PF08843">
    <property type="entry name" value="AbiEii"/>
    <property type="match status" value="1"/>
</dbReference>
<dbReference type="EMBL" id="UNQJ01000015">
    <property type="protein sequence ID" value="SYZ33941.1"/>
    <property type="molecule type" value="Genomic_DNA"/>
</dbReference>
<evidence type="ECO:0000313" key="4">
    <source>
        <dbReference type="Proteomes" id="UP000279336"/>
    </source>
</evidence>
<organism evidence="2 3">
    <name type="scientific">Propionibacterium australiense</name>
    <dbReference type="NCBI Taxonomy" id="119981"/>
    <lineage>
        <taxon>Bacteria</taxon>
        <taxon>Bacillati</taxon>
        <taxon>Actinomycetota</taxon>
        <taxon>Actinomycetes</taxon>
        <taxon>Propionibacteriales</taxon>
        <taxon>Propionibacteriaceae</taxon>
        <taxon>Propionibacterium</taxon>
    </lineage>
</organism>
<dbReference type="Proteomes" id="UP000279336">
    <property type="component" value="Unassembled WGS sequence"/>
</dbReference>
<dbReference type="RefSeq" id="WP_119162272.1">
    <property type="nucleotide sequence ID" value="NZ_LR134442.1"/>
</dbReference>
<gene>
    <name evidence="1" type="ORF">D7U36_09715</name>
    <name evidence="2" type="ORF">PROPAUS_1897</name>
</gene>
<dbReference type="Gene3D" id="3.30.460.40">
    <property type="match status" value="1"/>
</dbReference>
<proteinExistence type="predicted"/>
<reference evidence="2" key="1">
    <citation type="submission" date="2018-08" db="EMBL/GenBank/DDBJ databases">
        <authorList>
            <person name="Ferrada E.E."/>
            <person name="Latorre B.A."/>
        </authorList>
    </citation>
    <scope>NUCLEOTIDE SEQUENCE [LARGE SCALE GENOMIC DNA]</scope>
    <source>
        <strain evidence="2">Propionibacterium_australiense1</strain>
    </source>
</reference>
<keyword evidence="2" id="KW-0808">Transferase</keyword>
<evidence type="ECO:0000313" key="1">
    <source>
        <dbReference type="EMBL" id="RLP08399.1"/>
    </source>
</evidence>
<reference evidence="1 4" key="3">
    <citation type="submission" date="2018-10" db="EMBL/GenBank/DDBJ databases">
        <title>Propionibacterium australiense Genome Sequencing and Assembly.</title>
        <authorList>
            <person name="Bernier A.-M."/>
            <person name="Bernard K."/>
        </authorList>
    </citation>
    <scope>NUCLEOTIDE SEQUENCE [LARGE SCALE GENOMIC DNA]</scope>
    <source>
        <strain evidence="1 4">NML98A078</strain>
    </source>
</reference>
<dbReference type="OrthoDB" id="3870258at2"/>
<evidence type="ECO:0000313" key="2">
    <source>
        <dbReference type="EMBL" id="SYZ33941.1"/>
    </source>
</evidence>
<reference evidence="3" key="2">
    <citation type="submission" date="2018-08" db="EMBL/GenBank/DDBJ databases">
        <authorList>
            <person name="Hornung B."/>
        </authorList>
    </citation>
    <scope>NUCLEOTIDE SEQUENCE [LARGE SCALE GENOMIC DNA]</scope>
</reference>
<dbReference type="InterPro" id="IPR014942">
    <property type="entry name" value="AbiEii"/>
</dbReference>
<name>A0A383S890_9ACTN</name>
<keyword evidence="3" id="KW-1185">Reference proteome</keyword>
<evidence type="ECO:0000313" key="3">
    <source>
        <dbReference type="Proteomes" id="UP000263928"/>
    </source>
</evidence>
<dbReference type="Proteomes" id="UP000263928">
    <property type="component" value="Unassembled WGS sequence"/>
</dbReference>
<dbReference type="EMBL" id="RCIW01000014">
    <property type="protein sequence ID" value="RLP08399.1"/>
    <property type="molecule type" value="Genomic_DNA"/>
</dbReference>